<keyword evidence="4" id="KW-1185">Reference proteome</keyword>
<dbReference type="EMBL" id="KB311417">
    <property type="protein sequence ID" value="ELT89313.1"/>
    <property type="molecule type" value="Genomic_DNA"/>
</dbReference>
<dbReference type="HOGENOM" id="CLU_1300737_0_0_1"/>
<dbReference type="Proteomes" id="UP000014760">
    <property type="component" value="Unassembled WGS sequence"/>
</dbReference>
<name>R7T7D0_CAPTE</name>
<evidence type="ECO:0000256" key="1">
    <source>
        <dbReference type="SAM" id="MobiDB-lite"/>
    </source>
</evidence>
<evidence type="ECO:0000313" key="4">
    <source>
        <dbReference type="Proteomes" id="UP000014760"/>
    </source>
</evidence>
<reference evidence="2 4" key="2">
    <citation type="journal article" date="2013" name="Nature">
        <title>Insights into bilaterian evolution from three spiralian genomes.</title>
        <authorList>
            <person name="Simakov O."/>
            <person name="Marletaz F."/>
            <person name="Cho S.J."/>
            <person name="Edsinger-Gonzales E."/>
            <person name="Havlak P."/>
            <person name="Hellsten U."/>
            <person name="Kuo D.H."/>
            <person name="Larsson T."/>
            <person name="Lv J."/>
            <person name="Arendt D."/>
            <person name="Savage R."/>
            <person name="Osoegawa K."/>
            <person name="de Jong P."/>
            <person name="Grimwood J."/>
            <person name="Chapman J.A."/>
            <person name="Shapiro H."/>
            <person name="Aerts A."/>
            <person name="Otillar R.P."/>
            <person name="Terry A.Y."/>
            <person name="Boore J.L."/>
            <person name="Grigoriev I.V."/>
            <person name="Lindberg D.R."/>
            <person name="Seaver E.C."/>
            <person name="Weisblat D.A."/>
            <person name="Putnam N.H."/>
            <person name="Rokhsar D.S."/>
        </authorList>
    </citation>
    <scope>NUCLEOTIDE SEQUENCE</scope>
    <source>
        <strain evidence="2 4">I ESC-2004</strain>
    </source>
</reference>
<evidence type="ECO:0008006" key="5">
    <source>
        <dbReference type="Google" id="ProtNLM"/>
    </source>
</evidence>
<feature type="region of interest" description="Disordered" evidence="1">
    <location>
        <begin position="1"/>
        <end position="30"/>
    </location>
</feature>
<evidence type="ECO:0000313" key="3">
    <source>
        <dbReference type="EnsemblMetazoa" id="CapteP207187"/>
    </source>
</evidence>
<evidence type="ECO:0000313" key="2">
    <source>
        <dbReference type="EMBL" id="ELT89313.1"/>
    </source>
</evidence>
<gene>
    <name evidence="2" type="ORF">CAPTEDRAFT_207187</name>
</gene>
<sequence length="212" mass="25172">MGEKRQMYREEQEREKRRMEQEREEEEVKRQRQFELEKLRLTMFPSSSRPSRGSRICLEYAIIFGVIMGGGYHNWKDVHQGLKFHANSSDEYFPSSPQEKNKTECYAALDVAIGATKRRVDQEGYKAYSCPQQFLLKAARGEDCLREINQLLEQYGDRRINPEGDFDKTRRQQRLNNLMVLHIHQTFTDYLNIDSVVEEFITTRGGRKLYFI</sequence>
<accession>R7T7D0</accession>
<proteinExistence type="predicted"/>
<dbReference type="EnsemblMetazoa" id="CapteT207187">
    <property type="protein sequence ID" value="CapteP207187"/>
    <property type="gene ID" value="CapteG207187"/>
</dbReference>
<organism evidence="2">
    <name type="scientific">Capitella teleta</name>
    <name type="common">Polychaete worm</name>
    <dbReference type="NCBI Taxonomy" id="283909"/>
    <lineage>
        <taxon>Eukaryota</taxon>
        <taxon>Metazoa</taxon>
        <taxon>Spiralia</taxon>
        <taxon>Lophotrochozoa</taxon>
        <taxon>Annelida</taxon>
        <taxon>Polychaeta</taxon>
        <taxon>Sedentaria</taxon>
        <taxon>Scolecida</taxon>
        <taxon>Capitellidae</taxon>
        <taxon>Capitella</taxon>
    </lineage>
</organism>
<reference evidence="4" key="1">
    <citation type="submission" date="2012-12" db="EMBL/GenBank/DDBJ databases">
        <authorList>
            <person name="Hellsten U."/>
            <person name="Grimwood J."/>
            <person name="Chapman J.A."/>
            <person name="Shapiro H."/>
            <person name="Aerts A."/>
            <person name="Otillar R.P."/>
            <person name="Terry A.Y."/>
            <person name="Boore J.L."/>
            <person name="Simakov O."/>
            <person name="Marletaz F."/>
            <person name="Cho S.-J."/>
            <person name="Edsinger-Gonzales E."/>
            <person name="Havlak P."/>
            <person name="Kuo D.-H."/>
            <person name="Larsson T."/>
            <person name="Lv J."/>
            <person name="Arendt D."/>
            <person name="Savage R."/>
            <person name="Osoegawa K."/>
            <person name="de Jong P."/>
            <person name="Lindberg D.R."/>
            <person name="Seaver E.C."/>
            <person name="Weisblat D.A."/>
            <person name="Putnam N.H."/>
            <person name="Grigoriev I.V."/>
            <person name="Rokhsar D.S."/>
        </authorList>
    </citation>
    <scope>NUCLEOTIDE SEQUENCE</scope>
    <source>
        <strain evidence="4">I ESC-2004</strain>
    </source>
</reference>
<dbReference type="EMBL" id="AMQN01003278">
    <property type="status" value="NOT_ANNOTATED_CDS"/>
    <property type="molecule type" value="Genomic_DNA"/>
</dbReference>
<protein>
    <recommendedName>
        <fullName evidence="5">DUF4371 domain-containing protein</fullName>
    </recommendedName>
</protein>
<dbReference type="AlphaFoldDB" id="R7T7D0"/>
<reference evidence="3" key="3">
    <citation type="submission" date="2015-06" db="UniProtKB">
        <authorList>
            <consortium name="EnsemblMetazoa"/>
        </authorList>
    </citation>
    <scope>IDENTIFICATION</scope>
</reference>